<dbReference type="RefSeq" id="WP_071804672.1">
    <property type="nucleotide sequence ID" value="NZ_RJKL01000002.1"/>
</dbReference>
<organism evidence="2 3">
    <name type="scientific">Couchioplanes caeruleus</name>
    <dbReference type="NCBI Taxonomy" id="56438"/>
    <lineage>
        <taxon>Bacteria</taxon>
        <taxon>Bacillati</taxon>
        <taxon>Actinomycetota</taxon>
        <taxon>Actinomycetes</taxon>
        <taxon>Micromonosporales</taxon>
        <taxon>Micromonosporaceae</taxon>
        <taxon>Couchioplanes</taxon>
    </lineage>
</organism>
<dbReference type="OrthoDB" id="10000088at2"/>
<feature type="region of interest" description="Disordered" evidence="1">
    <location>
        <begin position="117"/>
        <end position="139"/>
    </location>
</feature>
<feature type="region of interest" description="Disordered" evidence="1">
    <location>
        <begin position="73"/>
        <end position="92"/>
    </location>
</feature>
<reference evidence="2 3" key="1">
    <citation type="submission" date="2018-11" db="EMBL/GenBank/DDBJ databases">
        <title>Sequencing the genomes of 1000 actinobacteria strains.</title>
        <authorList>
            <person name="Klenk H.-P."/>
        </authorList>
    </citation>
    <scope>NUCLEOTIDE SEQUENCE [LARGE SCALE GENOMIC DNA]</scope>
    <source>
        <strain evidence="2 3">DSM 43634</strain>
    </source>
</reference>
<dbReference type="EMBL" id="RJKL01000002">
    <property type="protein sequence ID" value="ROP21256.1"/>
    <property type="molecule type" value="Genomic_DNA"/>
</dbReference>
<dbReference type="AlphaFoldDB" id="A0A3N1FTD9"/>
<protein>
    <submittedName>
        <fullName evidence="2">Uncharacterized protein</fullName>
    </submittedName>
</protein>
<evidence type="ECO:0000313" key="3">
    <source>
        <dbReference type="Proteomes" id="UP000271683"/>
    </source>
</evidence>
<sequence length="139" mass="14810">MTNTPASSTMSADTRARLLRAAHGQRLIPAAPVPMGIRYRTPARPVRPAPVDRRPLWMTLADPELLTEIAQAPARPAAPRRRSARPAPAQPAARVLGSYGAYACEACGSRYGQDDPEHGCGPLTPVTVTITVRNPGGPR</sequence>
<dbReference type="Proteomes" id="UP000271683">
    <property type="component" value="Unassembled WGS sequence"/>
</dbReference>
<accession>A0A3N1FTD9</accession>
<gene>
    <name evidence="2" type="ORF">EDD30_7652</name>
</gene>
<proteinExistence type="predicted"/>
<evidence type="ECO:0000256" key="1">
    <source>
        <dbReference type="SAM" id="MobiDB-lite"/>
    </source>
</evidence>
<name>A0A3N1FTD9_9ACTN</name>
<evidence type="ECO:0000313" key="2">
    <source>
        <dbReference type="EMBL" id="ROP21256.1"/>
    </source>
</evidence>
<comment type="caution">
    <text evidence="2">The sequence shown here is derived from an EMBL/GenBank/DDBJ whole genome shotgun (WGS) entry which is preliminary data.</text>
</comment>